<feature type="transmembrane region" description="Helical" evidence="10">
    <location>
        <begin position="86"/>
        <end position="104"/>
    </location>
</feature>
<dbReference type="SUPFAM" id="SSF47384">
    <property type="entry name" value="Homodimeric domain of signal transducing histidine kinase"/>
    <property type="match status" value="1"/>
</dbReference>
<dbReference type="GO" id="GO:0005524">
    <property type="term" value="F:ATP binding"/>
    <property type="evidence" value="ECO:0007669"/>
    <property type="project" value="UniProtKB-KW"/>
</dbReference>
<keyword evidence="8 12" id="KW-0418">Kinase</keyword>
<evidence type="ECO:0000256" key="2">
    <source>
        <dbReference type="ARBA" id="ARBA00004651"/>
    </source>
</evidence>
<keyword evidence="4" id="KW-1003">Cell membrane</keyword>
<evidence type="ECO:0000256" key="5">
    <source>
        <dbReference type="ARBA" id="ARBA00022553"/>
    </source>
</evidence>
<evidence type="ECO:0000256" key="6">
    <source>
        <dbReference type="ARBA" id="ARBA00022679"/>
    </source>
</evidence>
<dbReference type="CDD" id="cd00082">
    <property type="entry name" value="HisKA"/>
    <property type="match status" value="1"/>
</dbReference>
<dbReference type="InterPro" id="IPR036890">
    <property type="entry name" value="HATPase_C_sf"/>
</dbReference>
<dbReference type="InterPro" id="IPR005467">
    <property type="entry name" value="His_kinase_dom"/>
</dbReference>
<dbReference type="OrthoDB" id="9785252at2"/>
<dbReference type="EC" id="2.7.13.3" evidence="3"/>
<dbReference type="Pfam" id="PF02518">
    <property type="entry name" value="HATPase_c"/>
    <property type="match status" value="1"/>
</dbReference>
<keyword evidence="10" id="KW-0472">Membrane</keyword>
<keyword evidence="10" id="KW-1133">Transmembrane helix</keyword>
<sequence>MAETPTYLAHDQREQRAGWVRLRTIVLLRWLAIFGQLSAILFARALYDLDLEMGLCFLAVGIATITNLVAMVVFPGGRRLPEHWTTFIFLLDLLLLGVLLYLTGGLHNPFALLILGPVTISAAALSNRSTLFLGAVAIAMVTLLSRYYLLLHTTGGSVLKMPVPFVFGHWVALVIGIVFMALNARRITGELQSMQDALEATNLALAREQKLNDLGRVIAATAHELGTPLATIKLTSSELVEELAGQPELQEDALLIRSQAERCRDILRSMGRDGDVEEHLKQAPLMAVLREAAEPHLDRGARIEFVERPGADAGKQPEILRRPELIHGLRNLIQNAVDFSRETVRLEAHWTGSEIGVRIEDDGPGFPPSVLGRIGEPFVRRRLVEKDRDARPEYAGMGLGLFIAKTLLERTGAEINFVNGAGASSDFPGAIVVATWARALLTDEPHAGRSAAPMARVYH</sequence>
<reference evidence="12 13" key="1">
    <citation type="submission" date="2016-10" db="EMBL/GenBank/DDBJ databases">
        <authorList>
            <person name="de Groot N.N."/>
        </authorList>
    </citation>
    <scope>NUCLEOTIDE SEQUENCE [LARGE SCALE GENOMIC DNA]</scope>
    <source>
        <strain evidence="13">KMM 9023,NRIC 0796,JCM 17311,KCTC 23692</strain>
    </source>
</reference>
<evidence type="ECO:0000256" key="10">
    <source>
        <dbReference type="SAM" id="Phobius"/>
    </source>
</evidence>
<dbReference type="InterPro" id="IPR004358">
    <property type="entry name" value="Sig_transdc_His_kin-like_C"/>
</dbReference>
<dbReference type="PANTHER" id="PTHR44936">
    <property type="entry name" value="SENSOR PROTEIN CREC"/>
    <property type="match status" value="1"/>
</dbReference>
<dbReference type="GO" id="GO:0005886">
    <property type="term" value="C:plasma membrane"/>
    <property type="evidence" value="ECO:0007669"/>
    <property type="project" value="UniProtKB-SubCell"/>
</dbReference>
<feature type="domain" description="Histidine kinase" evidence="11">
    <location>
        <begin position="220"/>
        <end position="435"/>
    </location>
</feature>
<dbReference type="InterPro" id="IPR050980">
    <property type="entry name" value="2C_sensor_his_kinase"/>
</dbReference>
<accession>A0A1I6D6X6</accession>
<dbReference type="NCBIfam" id="NF045988">
    <property type="entry name" value="HisKinRegBRhodob"/>
    <property type="match status" value="1"/>
</dbReference>
<comment type="catalytic activity">
    <reaction evidence="1">
        <text>ATP + protein L-histidine = ADP + protein N-phospho-L-histidine.</text>
        <dbReference type="EC" id="2.7.13.3"/>
    </reaction>
</comment>
<feature type="transmembrane region" description="Helical" evidence="10">
    <location>
        <begin position="26"/>
        <end position="47"/>
    </location>
</feature>
<comment type="subcellular location">
    <subcellularLocation>
        <location evidence="2">Cell membrane</location>
        <topology evidence="2">Multi-pass membrane protein</topology>
    </subcellularLocation>
</comment>
<evidence type="ECO:0000256" key="3">
    <source>
        <dbReference type="ARBA" id="ARBA00012438"/>
    </source>
</evidence>
<evidence type="ECO:0000256" key="4">
    <source>
        <dbReference type="ARBA" id="ARBA00022475"/>
    </source>
</evidence>
<dbReference type="STRING" id="871652.SAMN04515673_102299"/>
<dbReference type="InterPro" id="IPR047770">
    <property type="entry name" value="RegB"/>
</dbReference>
<dbReference type="Gene3D" id="1.10.287.130">
    <property type="match status" value="1"/>
</dbReference>
<feature type="transmembrane region" description="Helical" evidence="10">
    <location>
        <begin position="161"/>
        <end position="182"/>
    </location>
</feature>
<dbReference type="Proteomes" id="UP000199302">
    <property type="component" value="Unassembled WGS sequence"/>
</dbReference>
<dbReference type="EMBL" id="FOYI01000002">
    <property type="protein sequence ID" value="SFR01226.1"/>
    <property type="molecule type" value="Genomic_DNA"/>
</dbReference>
<organism evidence="12 13">
    <name type="scientific">Poseidonocella sedimentorum</name>
    <dbReference type="NCBI Taxonomy" id="871652"/>
    <lineage>
        <taxon>Bacteria</taxon>
        <taxon>Pseudomonadati</taxon>
        <taxon>Pseudomonadota</taxon>
        <taxon>Alphaproteobacteria</taxon>
        <taxon>Rhodobacterales</taxon>
        <taxon>Roseobacteraceae</taxon>
        <taxon>Poseidonocella</taxon>
    </lineage>
</organism>
<protein>
    <recommendedName>
        <fullName evidence="3">histidine kinase</fullName>
        <ecNumber evidence="3">2.7.13.3</ecNumber>
    </recommendedName>
</protein>
<gene>
    <name evidence="12" type="ORF">SAMN04515673_102299</name>
</gene>
<dbReference type="AlphaFoldDB" id="A0A1I6D6X6"/>
<evidence type="ECO:0000256" key="9">
    <source>
        <dbReference type="ARBA" id="ARBA00022840"/>
    </source>
</evidence>
<dbReference type="InterPro" id="IPR003661">
    <property type="entry name" value="HisK_dim/P_dom"/>
</dbReference>
<keyword evidence="5" id="KW-0597">Phosphoprotein</keyword>
<dbReference type="PROSITE" id="PS50109">
    <property type="entry name" value="HIS_KIN"/>
    <property type="match status" value="1"/>
</dbReference>
<evidence type="ECO:0000256" key="7">
    <source>
        <dbReference type="ARBA" id="ARBA00022741"/>
    </source>
</evidence>
<dbReference type="Pfam" id="PF00512">
    <property type="entry name" value="HisKA"/>
    <property type="match status" value="1"/>
</dbReference>
<dbReference type="PANTHER" id="PTHR44936:SF10">
    <property type="entry name" value="SENSOR PROTEIN RSTB"/>
    <property type="match status" value="1"/>
</dbReference>
<feature type="transmembrane region" description="Helical" evidence="10">
    <location>
        <begin position="131"/>
        <end position="149"/>
    </location>
</feature>
<evidence type="ECO:0000256" key="1">
    <source>
        <dbReference type="ARBA" id="ARBA00000085"/>
    </source>
</evidence>
<keyword evidence="13" id="KW-1185">Reference proteome</keyword>
<keyword evidence="6" id="KW-0808">Transferase</keyword>
<feature type="transmembrane region" description="Helical" evidence="10">
    <location>
        <begin position="110"/>
        <end position="126"/>
    </location>
</feature>
<keyword evidence="7" id="KW-0547">Nucleotide-binding</keyword>
<dbReference type="NCBIfam" id="NF033792">
    <property type="entry name" value="ActS_PrrB_HisK"/>
    <property type="match status" value="1"/>
</dbReference>
<proteinExistence type="predicted"/>
<dbReference type="PRINTS" id="PR00344">
    <property type="entry name" value="BCTRLSENSOR"/>
</dbReference>
<keyword evidence="9" id="KW-0067">ATP-binding</keyword>
<evidence type="ECO:0000259" key="11">
    <source>
        <dbReference type="PROSITE" id="PS50109"/>
    </source>
</evidence>
<dbReference type="InterPro" id="IPR036097">
    <property type="entry name" value="HisK_dim/P_sf"/>
</dbReference>
<feature type="transmembrane region" description="Helical" evidence="10">
    <location>
        <begin position="53"/>
        <end position="74"/>
    </location>
</feature>
<evidence type="ECO:0000256" key="8">
    <source>
        <dbReference type="ARBA" id="ARBA00022777"/>
    </source>
</evidence>
<dbReference type="SUPFAM" id="SSF55874">
    <property type="entry name" value="ATPase domain of HSP90 chaperone/DNA topoisomerase II/histidine kinase"/>
    <property type="match status" value="1"/>
</dbReference>
<dbReference type="SMART" id="SM00387">
    <property type="entry name" value="HATPase_c"/>
    <property type="match status" value="1"/>
</dbReference>
<dbReference type="Gene3D" id="3.30.565.10">
    <property type="entry name" value="Histidine kinase-like ATPase, C-terminal domain"/>
    <property type="match status" value="1"/>
</dbReference>
<evidence type="ECO:0000313" key="12">
    <source>
        <dbReference type="EMBL" id="SFR01226.1"/>
    </source>
</evidence>
<dbReference type="Pfam" id="PF25323">
    <property type="entry name" value="6TM_PilS"/>
    <property type="match status" value="1"/>
</dbReference>
<evidence type="ECO:0000313" key="13">
    <source>
        <dbReference type="Proteomes" id="UP000199302"/>
    </source>
</evidence>
<dbReference type="SMART" id="SM00388">
    <property type="entry name" value="HisKA"/>
    <property type="match status" value="1"/>
</dbReference>
<dbReference type="RefSeq" id="WP_092077037.1">
    <property type="nucleotide sequence ID" value="NZ_FOYI01000002.1"/>
</dbReference>
<dbReference type="GO" id="GO:0000155">
    <property type="term" value="F:phosphorelay sensor kinase activity"/>
    <property type="evidence" value="ECO:0007669"/>
    <property type="project" value="InterPro"/>
</dbReference>
<keyword evidence="10" id="KW-0812">Transmembrane</keyword>
<dbReference type="InterPro" id="IPR003594">
    <property type="entry name" value="HATPase_dom"/>
</dbReference>
<name>A0A1I6D6X6_9RHOB</name>